<dbReference type="InterPro" id="IPR049548">
    <property type="entry name" value="Sina-like_RING"/>
</dbReference>
<evidence type="ECO:0000256" key="10">
    <source>
        <dbReference type="ARBA" id="ARBA00024004"/>
    </source>
</evidence>
<evidence type="ECO:0000256" key="2">
    <source>
        <dbReference type="ARBA" id="ARBA00004906"/>
    </source>
</evidence>
<comment type="similarity">
    <text evidence="3">Belongs to the SINA (Seven in absentia) family.</text>
</comment>
<evidence type="ECO:0000256" key="8">
    <source>
        <dbReference type="ARBA" id="ARBA00022786"/>
    </source>
</evidence>
<name>A0A3P6BZ63_BRAOL</name>
<dbReference type="Pfam" id="PF21361">
    <property type="entry name" value="Sina_ZnF"/>
    <property type="match status" value="1"/>
</dbReference>
<dbReference type="GO" id="GO:0061630">
    <property type="term" value="F:ubiquitin protein ligase activity"/>
    <property type="evidence" value="ECO:0007669"/>
    <property type="project" value="UniProtKB-EC"/>
</dbReference>
<protein>
    <recommendedName>
        <fullName evidence="4">RING-type E3 ubiquitin transferase</fullName>
        <ecNumber evidence="4">2.3.2.27</ecNumber>
    </recommendedName>
</protein>
<evidence type="ECO:0000256" key="5">
    <source>
        <dbReference type="ARBA" id="ARBA00022679"/>
    </source>
</evidence>
<evidence type="ECO:0000259" key="12">
    <source>
        <dbReference type="PROSITE" id="PS50089"/>
    </source>
</evidence>
<feature type="domain" description="RING-type" evidence="12">
    <location>
        <begin position="23"/>
        <end position="59"/>
    </location>
</feature>
<dbReference type="AlphaFoldDB" id="A0A3P6BZ63"/>
<reference evidence="14" key="1">
    <citation type="submission" date="2018-11" db="EMBL/GenBank/DDBJ databases">
        <authorList>
            <consortium name="Genoscope - CEA"/>
            <person name="William W."/>
        </authorList>
    </citation>
    <scope>NUCLEOTIDE SEQUENCE</scope>
</reference>
<comment type="pathway">
    <text evidence="2">Protein modification; protein ubiquitination.</text>
</comment>
<dbReference type="EC" id="2.3.2.27" evidence="4"/>
<dbReference type="GO" id="GO:0016567">
    <property type="term" value="P:protein ubiquitination"/>
    <property type="evidence" value="ECO:0007669"/>
    <property type="project" value="UniProtKB-UniPathway"/>
</dbReference>
<evidence type="ECO:0000256" key="1">
    <source>
        <dbReference type="ARBA" id="ARBA00000900"/>
    </source>
</evidence>
<keyword evidence="7 11" id="KW-0863">Zinc-finger</keyword>
<evidence type="ECO:0000259" key="13">
    <source>
        <dbReference type="PROSITE" id="PS51081"/>
    </source>
</evidence>
<dbReference type="SUPFAM" id="SSF57850">
    <property type="entry name" value="RING/U-box"/>
    <property type="match status" value="1"/>
</dbReference>
<dbReference type="Pfam" id="PF21362">
    <property type="entry name" value="Sina_RING"/>
    <property type="match status" value="1"/>
</dbReference>
<keyword evidence="6" id="KW-0479">Metal-binding</keyword>
<dbReference type="Gene3D" id="3.30.40.10">
    <property type="entry name" value="Zinc/RING finger domain, C3HC4 (zinc finger)"/>
    <property type="match status" value="1"/>
</dbReference>
<evidence type="ECO:0000256" key="4">
    <source>
        <dbReference type="ARBA" id="ARBA00012483"/>
    </source>
</evidence>
<dbReference type="GO" id="GO:0008270">
    <property type="term" value="F:zinc ion binding"/>
    <property type="evidence" value="ECO:0007669"/>
    <property type="project" value="UniProtKB-KW"/>
</dbReference>
<keyword evidence="9" id="KW-0862">Zinc</keyword>
<evidence type="ECO:0000256" key="3">
    <source>
        <dbReference type="ARBA" id="ARBA00009119"/>
    </source>
</evidence>
<evidence type="ECO:0000256" key="9">
    <source>
        <dbReference type="ARBA" id="ARBA00022833"/>
    </source>
</evidence>
<accession>A0A3P6BZ63</accession>
<dbReference type="PANTHER" id="PTHR46632:SF3">
    <property type="entry name" value="E3 UBIQUITIN-PROTEIN LIGASE SINA-LIKE 7-RELATED"/>
    <property type="match status" value="1"/>
</dbReference>
<dbReference type="SUPFAM" id="SSF49599">
    <property type="entry name" value="TRAF domain-like"/>
    <property type="match status" value="1"/>
</dbReference>
<dbReference type="EMBL" id="LR031873">
    <property type="protein sequence ID" value="VDD11253.1"/>
    <property type="molecule type" value="Genomic_DNA"/>
</dbReference>
<dbReference type="PROSITE" id="PS50089">
    <property type="entry name" value="ZF_RING_2"/>
    <property type="match status" value="1"/>
</dbReference>
<keyword evidence="5" id="KW-0808">Transferase</keyword>
<evidence type="ECO:0000256" key="11">
    <source>
        <dbReference type="PROSITE-ProRule" id="PRU00455"/>
    </source>
</evidence>
<dbReference type="PANTHER" id="PTHR46632">
    <property type="entry name" value="E3 UBIQUITIN-PROTEIN LIGASE SINA-LIKE 4"/>
    <property type="match status" value="1"/>
</dbReference>
<proteinExistence type="inferred from homology"/>
<dbReference type="InterPro" id="IPR044286">
    <property type="entry name" value="SINL_plant"/>
</dbReference>
<dbReference type="InterPro" id="IPR013010">
    <property type="entry name" value="Znf_SIAH"/>
</dbReference>
<sequence length="312" mass="35122">MECVSSTEDKPRTGILNLDVLSCPICVEPFTIPIFQCDNGHLACSSCCPKLRNKCPSCSWPVGHSRCRAMETVLESISIPCQNAGFGCTTKLIYGEESTHEKTCTFSPCSCPVKDCNYTGSCKDVYVHYKNLIHPNPQSTSQRYRVRCGESFSVKMNISDNLVIGTLYKERLLFTVQSFRKSYGVYVIVSCIAPSSPKVGKFSYCITYTIDGHSITYKSPELKKIQRVSFHTPQENYMLIANSSLHGESLEMRICIKKEKRDKTNDIKGPHQFRIKRCREGDGTIRRTAPSTPGLRKLSYRPSYSDDGQILI</sequence>
<gene>
    <name evidence="14" type="ORF">BOLC4T26058H</name>
</gene>
<dbReference type="CDD" id="cd16571">
    <property type="entry name" value="RING-HC_SIAHs"/>
    <property type="match status" value="1"/>
</dbReference>
<dbReference type="InterPro" id="IPR013083">
    <property type="entry name" value="Znf_RING/FYVE/PHD"/>
</dbReference>
<evidence type="ECO:0000313" key="14">
    <source>
        <dbReference type="EMBL" id="VDD11253.1"/>
    </source>
</evidence>
<dbReference type="InterPro" id="IPR001841">
    <property type="entry name" value="Znf_RING"/>
</dbReference>
<comment type="catalytic activity">
    <reaction evidence="1">
        <text>S-ubiquitinyl-[E2 ubiquitin-conjugating enzyme]-L-cysteine + [acceptor protein]-L-lysine = [E2 ubiquitin-conjugating enzyme]-L-cysteine + N(6)-ubiquitinyl-[acceptor protein]-L-lysine.</text>
        <dbReference type="EC" id="2.3.2.27"/>
    </reaction>
</comment>
<keyword evidence="8" id="KW-0833">Ubl conjugation pathway</keyword>
<evidence type="ECO:0000256" key="7">
    <source>
        <dbReference type="ARBA" id="ARBA00022771"/>
    </source>
</evidence>
<evidence type="ECO:0000256" key="6">
    <source>
        <dbReference type="ARBA" id="ARBA00022723"/>
    </source>
</evidence>
<dbReference type="PROSITE" id="PS51081">
    <property type="entry name" value="ZF_SIAH"/>
    <property type="match status" value="1"/>
</dbReference>
<organism evidence="14">
    <name type="scientific">Brassica oleracea</name>
    <name type="common">Wild cabbage</name>
    <dbReference type="NCBI Taxonomy" id="3712"/>
    <lineage>
        <taxon>Eukaryota</taxon>
        <taxon>Viridiplantae</taxon>
        <taxon>Streptophyta</taxon>
        <taxon>Embryophyta</taxon>
        <taxon>Tracheophyta</taxon>
        <taxon>Spermatophyta</taxon>
        <taxon>Magnoliopsida</taxon>
        <taxon>eudicotyledons</taxon>
        <taxon>Gunneridae</taxon>
        <taxon>Pentapetalae</taxon>
        <taxon>rosids</taxon>
        <taxon>malvids</taxon>
        <taxon>Brassicales</taxon>
        <taxon>Brassicaceae</taxon>
        <taxon>Brassiceae</taxon>
        <taxon>Brassica</taxon>
    </lineage>
</organism>
<comment type="function">
    <text evidence="10">E3 ubiquitin-protein ligase that mediates ubiquitination and subsequent proteasomal degradation of target proteins. E3 ubiquitin ligases accept ubiquitin from an E2 ubiquitin-conjugating enzyme in the form of a thioester and then directly transfers the ubiquitin to targeted substrates. It probably triggers the ubiquitin-mediated degradation of different substrates.</text>
</comment>
<dbReference type="UniPathway" id="UPA00143"/>
<feature type="domain" description="SIAH-type" evidence="13">
    <location>
        <begin position="76"/>
        <end position="134"/>
    </location>
</feature>